<protein>
    <submittedName>
        <fullName evidence="2">Uncharacterized protein</fullName>
    </submittedName>
</protein>
<evidence type="ECO:0000313" key="2">
    <source>
        <dbReference type="EMBL" id="PSN72153.1"/>
    </source>
</evidence>
<dbReference type="OrthoDB" id="4196148at2759"/>
<reference evidence="2 3" key="1">
    <citation type="journal article" date="2018" name="Front. Microbiol.">
        <title>Genome-Wide Analysis of Corynespora cassiicola Leaf Fall Disease Putative Effectors.</title>
        <authorList>
            <person name="Lopez D."/>
            <person name="Ribeiro S."/>
            <person name="Label P."/>
            <person name="Fumanal B."/>
            <person name="Venisse J.S."/>
            <person name="Kohler A."/>
            <person name="de Oliveira R.R."/>
            <person name="Labutti K."/>
            <person name="Lipzen A."/>
            <person name="Lail K."/>
            <person name="Bauer D."/>
            <person name="Ohm R.A."/>
            <person name="Barry K.W."/>
            <person name="Spatafora J."/>
            <person name="Grigoriev I.V."/>
            <person name="Martin F.M."/>
            <person name="Pujade-Renaud V."/>
        </authorList>
    </citation>
    <scope>NUCLEOTIDE SEQUENCE [LARGE SCALE GENOMIC DNA]</scope>
    <source>
        <strain evidence="2 3">Philippines</strain>
    </source>
</reference>
<evidence type="ECO:0000256" key="1">
    <source>
        <dbReference type="SAM" id="MobiDB-lite"/>
    </source>
</evidence>
<dbReference type="AlphaFoldDB" id="A0A2T2P3F7"/>
<accession>A0A2T2P3F7</accession>
<gene>
    <name evidence="2" type="ORF">BS50DRAFT_569695</name>
</gene>
<keyword evidence="3" id="KW-1185">Reference proteome</keyword>
<sequence length="308" mass="33416">MPSMLTPFEKDAKSRPQAQQQSSSSMLEPIPSYTEAGNLTAPQPPDAGVPLRQPSPAPSTGGPDEPPAYALIDENQTSFMILGTFIHTPAGPAYQLSSPLDQRTPAFCIRRLRAREVSQVGAAPIAFDKSYMMYETTDPPLLGHQYHMFGKRRTCFGGVIEMKFGMSKWHIRHVPRPGAKPVEILTCKKVGAFGSVKLDRKKEVESSQWKDSKGRVVATEVLKDVEDGQGSVVPTLELSKDLDQTWRELLLSLWASRLWIAFGQEKTAAMGGRYGRVKFAKYSSSATTAGGAALVGLTVVGISGAGGF</sequence>
<dbReference type="Proteomes" id="UP000240883">
    <property type="component" value="Unassembled WGS sequence"/>
</dbReference>
<feature type="compositionally biased region" description="Pro residues" evidence="1">
    <location>
        <begin position="42"/>
        <end position="57"/>
    </location>
</feature>
<feature type="region of interest" description="Disordered" evidence="1">
    <location>
        <begin position="1"/>
        <end position="70"/>
    </location>
</feature>
<organism evidence="2 3">
    <name type="scientific">Corynespora cassiicola Philippines</name>
    <dbReference type="NCBI Taxonomy" id="1448308"/>
    <lineage>
        <taxon>Eukaryota</taxon>
        <taxon>Fungi</taxon>
        <taxon>Dikarya</taxon>
        <taxon>Ascomycota</taxon>
        <taxon>Pezizomycotina</taxon>
        <taxon>Dothideomycetes</taxon>
        <taxon>Pleosporomycetidae</taxon>
        <taxon>Pleosporales</taxon>
        <taxon>Corynesporascaceae</taxon>
        <taxon>Corynespora</taxon>
    </lineage>
</organism>
<proteinExistence type="predicted"/>
<name>A0A2T2P3F7_CORCC</name>
<dbReference type="EMBL" id="KZ678130">
    <property type="protein sequence ID" value="PSN72153.1"/>
    <property type="molecule type" value="Genomic_DNA"/>
</dbReference>
<evidence type="ECO:0000313" key="3">
    <source>
        <dbReference type="Proteomes" id="UP000240883"/>
    </source>
</evidence>